<name>A0A9D4PYZ5_RHISA</name>
<evidence type="ECO:0000313" key="3">
    <source>
        <dbReference type="Proteomes" id="UP000821837"/>
    </source>
</evidence>
<reference evidence="2" key="1">
    <citation type="journal article" date="2020" name="Cell">
        <title>Large-Scale Comparative Analyses of Tick Genomes Elucidate Their Genetic Diversity and Vector Capacities.</title>
        <authorList>
            <consortium name="Tick Genome and Microbiome Consortium (TIGMIC)"/>
            <person name="Jia N."/>
            <person name="Wang J."/>
            <person name="Shi W."/>
            <person name="Du L."/>
            <person name="Sun Y."/>
            <person name="Zhan W."/>
            <person name="Jiang J.F."/>
            <person name="Wang Q."/>
            <person name="Zhang B."/>
            <person name="Ji P."/>
            <person name="Bell-Sakyi L."/>
            <person name="Cui X.M."/>
            <person name="Yuan T.T."/>
            <person name="Jiang B.G."/>
            <person name="Yang W.F."/>
            <person name="Lam T.T."/>
            <person name="Chang Q.C."/>
            <person name="Ding S.J."/>
            <person name="Wang X.J."/>
            <person name="Zhu J.G."/>
            <person name="Ruan X.D."/>
            <person name="Zhao L."/>
            <person name="Wei J.T."/>
            <person name="Ye R.Z."/>
            <person name="Que T.C."/>
            <person name="Du C.H."/>
            <person name="Zhou Y.H."/>
            <person name="Cheng J.X."/>
            <person name="Dai P.F."/>
            <person name="Guo W.B."/>
            <person name="Han X.H."/>
            <person name="Huang E.J."/>
            <person name="Li L.F."/>
            <person name="Wei W."/>
            <person name="Gao Y.C."/>
            <person name="Liu J.Z."/>
            <person name="Shao H.Z."/>
            <person name="Wang X."/>
            <person name="Wang C.C."/>
            <person name="Yang T.C."/>
            <person name="Huo Q.B."/>
            <person name="Li W."/>
            <person name="Chen H.Y."/>
            <person name="Chen S.E."/>
            <person name="Zhou L.G."/>
            <person name="Ni X.B."/>
            <person name="Tian J.H."/>
            <person name="Sheng Y."/>
            <person name="Liu T."/>
            <person name="Pan Y.S."/>
            <person name="Xia L.Y."/>
            <person name="Li J."/>
            <person name="Zhao F."/>
            <person name="Cao W.C."/>
        </authorList>
    </citation>
    <scope>NUCLEOTIDE SEQUENCE</scope>
    <source>
        <strain evidence="2">Rsan-2018</strain>
    </source>
</reference>
<reference evidence="2" key="2">
    <citation type="submission" date="2021-09" db="EMBL/GenBank/DDBJ databases">
        <authorList>
            <person name="Jia N."/>
            <person name="Wang J."/>
            <person name="Shi W."/>
            <person name="Du L."/>
            <person name="Sun Y."/>
            <person name="Zhan W."/>
            <person name="Jiang J."/>
            <person name="Wang Q."/>
            <person name="Zhang B."/>
            <person name="Ji P."/>
            <person name="Sakyi L.B."/>
            <person name="Cui X."/>
            <person name="Yuan T."/>
            <person name="Jiang B."/>
            <person name="Yang W."/>
            <person name="Lam T.T.-Y."/>
            <person name="Chang Q."/>
            <person name="Ding S."/>
            <person name="Wang X."/>
            <person name="Zhu J."/>
            <person name="Ruan X."/>
            <person name="Zhao L."/>
            <person name="Wei J."/>
            <person name="Que T."/>
            <person name="Du C."/>
            <person name="Cheng J."/>
            <person name="Dai P."/>
            <person name="Han X."/>
            <person name="Huang E."/>
            <person name="Gao Y."/>
            <person name="Liu J."/>
            <person name="Shao H."/>
            <person name="Ye R."/>
            <person name="Li L."/>
            <person name="Wei W."/>
            <person name="Wang X."/>
            <person name="Wang C."/>
            <person name="Huo Q."/>
            <person name="Li W."/>
            <person name="Guo W."/>
            <person name="Chen H."/>
            <person name="Chen S."/>
            <person name="Zhou L."/>
            <person name="Zhou L."/>
            <person name="Ni X."/>
            <person name="Tian J."/>
            <person name="Zhou Y."/>
            <person name="Sheng Y."/>
            <person name="Liu T."/>
            <person name="Pan Y."/>
            <person name="Xia L."/>
            <person name="Li J."/>
            <person name="Zhao F."/>
            <person name="Cao W."/>
        </authorList>
    </citation>
    <scope>NUCLEOTIDE SEQUENCE</scope>
    <source>
        <strain evidence="2">Rsan-2018</strain>
        <tissue evidence="2">Larvae</tissue>
    </source>
</reference>
<evidence type="ECO:0000256" key="1">
    <source>
        <dbReference type="SAM" id="MobiDB-lite"/>
    </source>
</evidence>
<organism evidence="2 3">
    <name type="scientific">Rhipicephalus sanguineus</name>
    <name type="common">Brown dog tick</name>
    <name type="synonym">Ixodes sanguineus</name>
    <dbReference type="NCBI Taxonomy" id="34632"/>
    <lineage>
        <taxon>Eukaryota</taxon>
        <taxon>Metazoa</taxon>
        <taxon>Ecdysozoa</taxon>
        <taxon>Arthropoda</taxon>
        <taxon>Chelicerata</taxon>
        <taxon>Arachnida</taxon>
        <taxon>Acari</taxon>
        <taxon>Parasitiformes</taxon>
        <taxon>Ixodida</taxon>
        <taxon>Ixodoidea</taxon>
        <taxon>Ixodidae</taxon>
        <taxon>Rhipicephalinae</taxon>
        <taxon>Rhipicephalus</taxon>
        <taxon>Rhipicephalus</taxon>
    </lineage>
</organism>
<accession>A0A9D4PYZ5</accession>
<dbReference type="EMBL" id="JABSTV010001249">
    <property type="protein sequence ID" value="KAH7961430.1"/>
    <property type="molecule type" value="Genomic_DNA"/>
</dbReference>
<comment type="caution">
    <text evidence="2">The sequence shown here is derived from an EMBL/GenBank/DDBJ whole genome shotgun (WGS) entry which is preliminary data.</text>
</comment>
<evidence type="ECO:0000313" key="2">
    <source>
        <dbReference type="EMBL" id="KAH7961430.1"/>
    </source>
</evidence>
<dbReference type="AlphaFoldDB" id="A0A9D4PYZ5"/>
<protein>
    <recommendedName>
        <fullName evidence="4">DUF4806 domain-containing protein</fullName>
    </recommendedName>
</protein>
<sequence>MMQQQGEVLNMIVKTLSSPSVAPCAAPVIEQPFSRLEEFLAFDEKLDKEAPNTLVNEFVQLGGTDGNWATKRILAYCMTDEMATKFSWMGRKRIQSFSALKIAKVVKGLGEVVRHLKTVRSSPRITQEEKRRTRQASKKAIQQDSGATSEEEEHHGSEESEASVDAGAEQLTANQNEEEFPAIPQSQGGTSVEERGCKSTPLQRLLKADKKLFKALSIIAAEAAENESVATQIDLIINEVAKMKALILEATHEVASLQGELRATHGTRSTGPMLSMADVVRAASPGDQGRPPRPIKPTEAIGVRSANHDPENLAKLISKSIDPCTLGL</sequence>
<proteinExistence type="predicted"/>
<evidence type="ECO:0008006" key="4">
    <source>
        <dbReference type="Google" id="ProtNLM"/>
    </source>
</evidence>
<feature type="region of interest" description="Disordered" evidence="1">
    <location>
        <begin position="122"/>
        <end position="196"/>
    </location>
</feature>
<keyword evidence="3" id="KW-1185">Reference proteome</keyword>
<dbReference type="VEuPathDB" id="VectorBase:RSAN_052798"/>
<dbReference type="Proteomes" id="UP000821837">
    <property type="component" value="Chromosome 3"/>
</dbReference>
<gene>
    <name evidence="2" type="ORF">HPB52_009048</name>
</gene>